<proteinExistence type="predicted"/>
<feature type="domain" description="NACHT N-terminal Helical" evidence="2">
    <location>
        <begin position="36"/>
        <end position="164"/>
    </location>
</feature>
<feature type="region of interest" description="Disordered" evidence="1">
    <location>
        <begin position="293"/>
        <end position="327"/>
    </location>
</feature>
<evidence type="ECO:0000259" key="2">
    <source>
        <dbReference type="Pfam" id="PF22733"/>
    </source>
</evidence>
<name>A0A7G6WRK3_9ACTN</name>
<dbReference type="Pfam" id="PF22733">
    <property type="entry name" value="NNH1"/>
    <property type="match status" value="1"/>
</dbReference>
<sequence>MSKTLAAALLPPVVGTVVGESIGKGLDLLSSQTDPGQTRLVRQIEAIASSVTAAAINQHEFSRVASNDIEAAILAVAETLSSVTIDGAVIRQSKYSAIGLADHYRKNSTELLARAGLGEAEYAYVRILESVSHQVVSVLRVSPEAHGMALAELTVELDAVRKKLGDPASLYAELQYAALDEYLLTYRLDAGKRLARPRRRTSGGAKRWVPMAVAYVEPRDASMNDLGPFDESLKQQRRILVEADPGQGKSMMLVQTFLRLLAGSGGNDGSLTPIYLDCCGPPRVPRPRGVRCPGQQMAAQGSGRLGRAVGASGRGDDTAGQHRASPR</sequence>
<dbReference type="AlphaFoldDB" id="A0A7G6WRK3"/>
<dbReference type="RefSeq" id="WP_185445175.1">
    <property type="nucleotide sequence ID" value="NZ_CP043661.1"/>
</dbReference>
<protein>
    <recommendedName>
        <fullName evidence="2">NACHT N-terminal Helical domain-containing protein</fullName>
    </recommendedName>
</protein>
<dbReference type="InterPro" id="IPR054547">
    <property type="entry name" value="NNH1"/>
</dbReference>
<reference evidence="4" key="1">
    <citation type="submission" date="2019-09" db="EMBL/GenBank/DDBJ databases">
        <title>Antimicrobial potential of Antarctic Bacteria.</title>
        <authorList>
            <person name="Benaud N."/>
            <person name="Edwards R.J."/>
            <person name="Ferrari B.C."/>
        </authorList>
    </citation>
    <scope>NUCLEOTIDE SEQUENCE [LARGE SCALE GENOMIC DNA]</scope>
    <source>
        <strain evidence="4">SPB151</strain>
    </source>
</reference>
<gene>
    <name evidence="3" type="ORF">F1D05_00260</name>
</gene>
<organism evidence="3 4">
    <name type="scientific">Kribbella qitaiheensis</name>
    <dbReference type="NCBI Taxonomy" id="1544730"/>
    <lineage>
        <taxon>Bacteria</taxon>
        <taxon>Bacillati</taxon>
        <taxon>Actinomycetota</taxon>
        <taxon>Actinomycetes</taxon>
        <taxon>Propionibacteriales</taxon>
        <taxon>Kribbellaceae</taxon>
        <taxon>Kribbella</taxon>
    </lineage>
</organism>
<reference evidence="3 4" key="2">
    <citation type="journal article" date="2020" name="Microbiol. Resour. Announc.">
        <title>Antarctic desert soil bacteria exhibit high novel natural product potential, evaluated through long-read genome sequencing and comparative genomics.</title>
        <authorList>
            <person name="Benaud N."/>
            <person name="Edwards R.J."/>
            <person name="Amos T.G."/>
            <person name="D'Agostino P.M."/>
            <person name="Gutierrez-Chavez C."/>
            <person name="Montgomery K."/>
            <person name="Nicetic I."/>
            <person name="Ferrari B.C."/>
        </authorList>
    </citation>
    <scope>NUCLEOTIDE SEQUENCE [LARGE SCALE GENOMIC DNA]</scope>
    <source>
        <strain evidence="3 4">SPB151</strain>
    </source>
</reference>
<accession>A0A7G6WRK3</accession>
<keyword evidence="4" id="KW-1185">Reference proteome</keyword>
<evidence type="ECO:0000256" key="1">
    <source>
        <dbReference type="SAM" id="MobiDB-lite"/>
    </source>
</evidence>
<dbReference type="EMBL" id="CP043661">
    <property type="protein sequence ID" value="QNE16618.1"/>
    <property type="molecule type" value="Genomic_DNA"/>
</dbReference>
<dbReference type="KEGG" id="kqi:F1D05_00260"/>
<evidence type="ECO:0000313" key="3">
    <source>
        <dbReference type="EMBL" id="QNE16618.1"/>
    </source>
</evidence>
<dbReference type="Proteomes" id="UP000515563">
    <property type="component" value="Chromosome"/>
</dbReference>
<evidence type="ECO:0000313" key="4">
    <source>
        <dbReference type="Proteomes" id="UP000515563"/>
    </source>
</evidence>